<proteinExistence type="inferred from homology"/>
<keyword evidence="9 15" id="KW-1177">Microtubular inwards viral transport</keyword>
<evidence type="ECO:0000256" key="1">
    <source>
        <dbReference type="ARBA" id="ARBA00022524"/>
    </source>
</evidence>
<dbReference type="GO" id="GO:0075732">
    <property type="term" value="P:viral penetration into host nucleus"/>
    <property type="evidence" value="ECO:0007669"/>
    <property type="project" value="UniProtKB-KW"/>
</dbReference>
<keyword evidence="4 15" id="KW-1048">Host nucleus</keyword>
<dbReference type="GO" id="GO:0043657">
    <property type="term" value="C:host cell"/>
    <property type="evidence" value="ECO:0007669"/>
    <property type="project" value="GOC"/>
</dbReference>
<protein>
    <recommendedName>
        <fullName evidence="15">Minor capsid protein L2</fullName>
    </recommendedName>
</protein>
<keyword evidence="6" id="KW-1040">Host Golgi apparatus</keyword>
<dbReference type="InterPro" id="IPR000784">
    <property type="entry name" value="Late_L2"/>
</dbReference>
<evidence type="ECO:0000256" key="7">
    <source>
        <dbReference type="ARBA" id="ARBA00022844"/>
    </source>
</evidence>
<dbReference type="EMBL" id="PP711991">
    <property type="protein sequence ID" value="XBH24122.1"/>
    <property type="molecule type" value="Genomic_DNA"/>
</dbReference>
<dbReference type="HAMAP" id="MF_04003">
    <property type="entry name" value="PPV_L2"/>
    <property type="match status" value="1"/>
</dbReference>
<reference evidence="16" key="2">
    <citation type="submission" date="2024-02" db="EMBL/GenBank/DDBJ databases">
        <authorList>
            <person name="Hu B."/>
        </authorList>
    </citation>
    <scope>NUCLEOTIDE SEQUENCE</scope>
    <source>
        <strain evidence="16">3A/Kenya/BAT613/2015</strain>
    </source>
</reference>
<keyword evidence="7 15" id="KW-0946">Virion</keyword>
<evidence type="ECO:0000256" key="11">
    <source>
        <dbReference type="ARBA" id="ARBA00023120"/>
    </source>
</evidence>
<evidence type="ECO:0000256" key="9">
    <source>
        <dbReference type="ARBA" id="ARBA00022952"/>
    </source>
</evidence>
<comment type="similarity">
    <text evidence="15">Belongs to the papillomaviridae L2 protein family.</text>
</comment>
<evidence type="ECO:0000256" key="12">
    <source>
        <dbReference type="ARBA" id="ARBA00023125"/>
    </source>
</evidence>
<evidence type="ECO:0000256" key="13">
    <source>
        <dbReference type="ARBA" id="ARBA00023157"/>
    </source>
</evidence>
<gene>
    <name evidence="15" type="primary">L2</name>
</gene>
<keyword evidence="10" id="KW-1039">Host endosome</keyword>
<accession>A0AAU7E320</accession>
<dbReference type="GO" id="GO:0075521">
    <property type="term" value="P:microtubule-dependent intracellular transport of viral material towards nucleus"/>
    <property type="evidence" value="ECO:0007669"/>
    <property type="project" value="UniProtKB-UniRule"/>
</dbReference>
<keyword evidence="1 15" id="KW-1163">Viral penetration into host nucleus</keyword>
<evidence type="ECO:0000256" key="4">
    <source>
        <dbReference type="ARBA" id="ARBA00022562"/>
    </source>
</evidence>
<keyword evidence="13 15" id="KW-1015">Disulfide bond</keyword>
<comment type="PTM">
    <text evidence="15">Highly phosphorylated.</text>
</comment>
<sequence>MSKVRRKRDSVGNIYRHCIIFGNCPKDVKNKVEQTTPADQILKYGAGGVYFGGLGIGTGKGTGGSGGYTTLGAETGSGVRVGAGTRVIRPSVPISTVDPVDILPVQPIDSVPIPLDPGAGIQPTDPSVLPGEDLLPVDPDPAIVGPPHIEPEGPGPSTEVPAVAPDVITSVVTGENTTNLIQQPRHPFYRTHQSYYDNPSFEIAVAGGAGESSDADNVFVVGGGGRTVGGGRTRLSESIELGPMRPRLGRIPEEAETSFATSTPQRIAPRTRSGAIPRTSSTRIPRLYNRLFGQVKVTDPTFLSAPERLVTFSNVIENPAFEERVSLLFDQAIDDIAAAPDRDFQDITRLSRPFYSRTPEGSLRVSRLGSRASIRTRSGVTVGPQSHFYYDISPIRPDEFDTSETIELLHFGEQTGEGVVAHGLAETGFELVNLDEVTDPVPDEDLLDPYEPIGENLTLSFSDRPGGAYQTITVPRILVRRPFLVYPEIGGSYRGYVYSDSSADHGQPPVIPADIPIVIVSSRSDDYDLHPSFLRRRKRRRLSIYV</sequence>
<keyword evidence="8 15" id="KW-0426">Late protein</keyword>
<dbReference type="GO" id="GO:0003677">
    <property type="term" value="F:DNA binding"/>
    <property type="evidence" value="ECO:0007669"/>
    <property type="project" value="UniProtKB-UniRule"/>
</dbReference>
<evidence type="ECO:0000256" key="14">
    <source>
        <dbReference type="ARBA" id="ARBA00023296"/>
    </source>
</evidence>
<keyword evidence="3 15" id="KW-0167">Capsid protein</keyword>
<keyword evidence="2 15" id="KW-0597">Phosphoprotein</keyword>
<dbReference type="GO" id="GO:0005198">
    <property type="term" value="F:structural molecule activity"/>
    <property type="evidence" value="ECO:0007669"/>
    <property type="project" value="UniProtKB-UniRule"/>
</dbReference>
<evidence type="ECO:0000256" key="15">
    <source>
        <dbReference type="HAMAP-Rule" id="MF_04003"/>
    </source>
</evidence>
<reference evidence="16" key="1">
    <citation type="journal article" date="2024" name="Microbiome">
        <title>Substantial viral diversity in bats and rodents from East Africa: insights into evolution, recombination, and cocirculation.</title>
        <authorList>
            <person name="Wang D."/>
            <person name="Yang X."/>
            <person name="Ren Z."/>
            <person name="Hu B."/>
            <person name="Zhao H."/>
            <person name="Yang K."/>
            <person name="Shi P."/>
            <person name="Zhang Z."/>
            <person name="Feng Q."/>
            <person name="Nawenja C.V."/>
            <person name="Obanda V."/>
            <person name="Robert K."/>
            <person name="Nalikka B."/>
            <person name="Waruhiu C.N."/>
            <person name="Ochola G.O."/>
            <person name="Onyuok S.O."/>
            <person name="Ochieng H."/>
            <person name="Li B."/>
            <person name="Zhu Y."/>
            <person name="Si H."/>
            <person name="Yin J."/>
            <person name="Kristiansen K."/>
            <person name="Jin X."/>
            <person name="Xu X."/>
            <person name="Xiao M."/>
            <person name="Agwanda B."/>
            <person name="Ommeh S."/>
            <person name="Li J."/>
            <person name="Shi Z.L."/>
        </authorList>
    </citation>
    <scope>NUCLEOTIDE SEQUENCE</scope>
    <source>
        <strain evidence="16">3A/Kenya/BAT613/2015</strain>
    </source>
</reference>
<evidence type="ECO:0000256" key="6">
    <source>
        <dbReference type="ARBA" id="ARBA00022812"/>
    </source>
</evidence>
<dbReference type="GO" id="GO:0042025">
    <property type="term" value="C:host cell nucleus"/>
    <property type="evidence" value="ECO:0007669"/>
    <property type="project" value="UniProtKB-SubCell"/>
</dbReference>
<dbReference type="GO" id="GO:0046718">
    <property type="term" value="P:symbiont entry into host cell"/>
    <property type="evidence" value="ECO:0007669"/>
    <property type="project" value="UniProtKB-KW"/>
</dbReference>
<keyword evidence="12 15" id="KW-0238">DNA-binding</keyword>
<comment type="subcellular location">
    <subcellularLocation>
        <location evidence="15">Virion</location>
    </subcellularLocation>
    <subcellularLocation>
        <location evidence="15">Host nucleus</location>
    </subcellularLocation>
</comment>
<comment type="caution">
    <text evidence="15">Lacks conserved residue(s) required for the propagation of feature annotation.</text>
</comment>
<keyword evidence="11 15" id="KW-1176">Cytoplasmic inwards viral transport</keyword>
<name>A0AAU7E320_9PAPI</name>
<comment type="function">
    <text evidence="15">Minor protein of the capsid that localizes along the inner surface of the virion, within the central cavities beneath the L1 pentamers. Plays a role in capsid stabilization through interaction with the major capsid protein L1. Once the virion enters the host cell, L2 escorts the genomic DNA into the nucleus by promoting escape from the endosomal compartments and traffic through the host Golgi network. Mechanistically, the C-terminus of L2 possesses a cell-penetrating peptide that protudes from the host endosome, interacts with host cytoplasmic retromer cargo and thereby mediates the capsid delivery to the host trans-Golgi network. Plays a role through its interaction with host dynein in the intracellular microtubule-dependent transport of viral capsid toward the nucleus. Mediates the viral genome import into the nucleus through binding to host importins. Once within the nucleus, L2 localizes viral genomes to host PML bodies in order to activate early gene expression for establishment of infection. Later on, promotes late gene expression by interacting with the viral E2 protein and by inhibiting its transcriptional activation functions. During virion assembly, encapsidates the genome by direct interaction with the viral DNA.</text>
</comment>
<dbReference type="Pfam" id="PF00513">
    <property type="entry name" value="Late_protein_L2"/>
    <property type="match status" value="1"/>
</dbReference>
<keyword evidence="14 15" id="KW-1160">Virus entry into host cell</keyword>
<evidence type="ECO:0000256" key="10">
    <source>
        <dbReference type="ARBA" id="ARBA00023046"/>
    </source>
</evidence>
<feature type="disulfide bond" evidence="15">
    <location>
        <begin position="18"/>
        <end position="24"/>
    </location>
</feature>
<dbReference type="GO" id="GO:0019028">
    <property type="term" value="C:viral capsid"/>
    <property type="evidence" value="ECO:0007669"/>
    <property type="project" value="UniProtKB-UniRule"/>
</dbReference>
<comment type="subunit">
    <text evidence="15">Interacts with major capsid protein L1. Interacts with E2; this interaction inhibits E2 transcriptional activity but not the DNA replication function E2. Interacts with host HSPA8; this interaction is required for L2 nuclear translocation. Interacts with host importins KPNB2 and KPNB3. Forms a complex with importin alpha2-beta1 heterodimers via interaction with the importin alpha2 adapter. Interacts with host DYNLT1; this interaction is essential for virus intracellular transport during entry. Interacts (via C-terminus) with host retromer subunits VPS35 AND VPS29.</text>
</comment>
<evidence type="ECO:0000256" key="8">
    <source>
        <dbReference type="ARBA" id="ARBA00022921"/>
    </source>
</evidence>
<evidence type="ECO:0000256" key="2">
    <source>
        <dbReference type="ARBA" id="ARBA00022553"/>
    </source>
</evidence>
<evidence type="ECO:0000313" key="16">
    <source>
        <dbReference type="EMBL" id="XBH24122.1"/>
    </source>
</evidence>
<organism evidence="16">
    <name type="scientific">Eidolon bat papillomavirus</name>
    <dbReference type="NCBI Taxonomy" id="3141875"/>
    <lineage>
        <taxon>Viruses</taxon>
        <taxon>Monodnaviria</taxon>
        <taxon>Shotokuvirae</taxon>
        <taxon>Cossaviricota</taxon>
        <taxon>Papovaviricetes</taxon>
        <taxon>Zurhausenvirales</taxon>
        <taxon>Papillomaviridae</taxon>
    </lineage>
</organism>
<keyword evidence="5 15" id="KW-0945">Host-virus interaction</keyword>
<evidence type="ECO:0000256" key="3">
    <source>
        <dbReference type="ARBA" id="ARBA00022561"/>
    </source>
</evidence>
<evidence type="ECO:0000256" key="5">
    <source>
        <dbReference type="ARBA" id="ARBA00022581"/>
    </source>
</evidence>